<comment type="similarity">
    <text evidence="2">Belongs to the major royal jelly protein family.</text>
</comment>
<reference evidence="7" key="1">
    <citation type="journal article" date="2014" name="BMC Genomics">
        <title>Characterizing the developmental transcriptome of the oriental fruit fly, Bactrocera dorsalis (Diptera: Tephritidae) through comparative genomic analysis with Drosophila melanogaster utilizing modENCODE datasets.</title>
        <authorList>
            <person name="Geib S.M."/>
            <person name="Calla B."/>
            <person name="Hall B."/>
            <person name="Hou S."/>
            <person name="Manoukis N.C."/>
        </authorList>
    </citation>
    <scope>NUCLEOTIDE SEQUENCE</scope>
    <source>
        <strain evidence="7">Punador</strain>
    </source>
</reference>
<dbReference type="PANTHER" id="PTHR10009">
    <property type="entry name" value="PROTEIN YELLOW-RELATED"/>
    <property type="match status" value="1"/>
</dbReference>
<evidence type="ECO:0000256" key="4">
    <source>
        <dbReference type="ARBA" id="ARBA00022729"/>
    </source>
</evidence>
<dbReference type="InterPro" id="IPR017996">
    <property type="entry name" value="MRJP/yellow-related"/>
</dbReference>
<name>A0A034WE30_BACDO</name>
<sequence>MSQRQTKSAYVHPTIIIWLIGVMIATLHTSLAWHLAQTGLTESYRVRHLSLYYSRVFLCISVESELFPTLIATKWPENFVPLQSAIYPHRFAHANGNRSDCELIQKAIWTQVDNLGRLWVFDAGWEPTPSTSDKKVEKTTKMCSPKLLVYDLIRNDAEVLRIDCSRYLTPRDSEKLIIKLGPSPALCKVEKYIYFLRPDDAHILAYDIVEQKWHRRALLSRKFQGIIEAPFPIKPIDIAFAQQRELLFADADGKLYATPNSQLKAKTKEVNEIANDLNAKKLQQTEVTKDDVSNSIELELLGSLLGPSKGMMVDERTGALYYAVPKYGAIVRCALQRNLTAEDNEIVYFTSKNIQQIFFGVGGAVWLLTDRLLEPDDHCFSNI</sequence>
<dbReference type="PANTHER" id="PTHR10009:SF7">
    <property type="entry name" value="GH10609P-RELATED"/>
    <property type="match status" value="1"/>
</dbReference>
<evidence type="ECO:0000256" key="5">
    <source>
        <dbReference type="ARBA" id="ARBA00023180"/>
    </source>
</evidence>
<comment type="subcellular location">
    <subcellularLocation>
        <location evidence="1">Secreted</location>
    </subcellularLocation>
</comment>
<keyword evidence="6" id="KW-0812">Transmembrane</keyword>
<dbReference type="EMBL" id="GAKP01005146">
    <property type="protein sequence ID" value="JAC53806.1"/>
    <property type="molecule type" value="Transcribed_RNA"/>
</dbReference>
<evidence type="ECO:0000256" key="3">
    <source>
        <dbReference type="ARBA" id="ARBA00022525"/>
    </source>
</evidence>
<organism evidence="7">
    <name type="scientific">Bactrocera dorsalis</name>
    <name type="common">Oriental fruit fly</name>
    <name type="synonym">Dacus dorsalis</name>
    <dbReference type="NCBI Taxonomy" id="27457"/>
    <lineage>
        <taxon>Eukaryota</taxon>
        <taxon>Metazoa</taxon>
        <taxon>Ecdysozoa</taxon>
        <taxon>Arthropoda</taxon>
        <taxon>Hexapoda</taxon>
        <taxon>Insecta</taxon>
        <taxon>Pterygota</taxon>
        <taxon>Neoptera</taxon>
        <taxon>Endopterygota</taxon>
        <taxon>Diptera</taxon>
        <taxon>Brachycera</taxon>
        <taxon>Muscomorpha</taxon>
        <taxon>Tephritoidea</taxon>
        <taxon>Tephritidae</taxon>
        <taxon>Bactrocera</taxon>
        <taxon>Bactrocera</taxon>
    </lineage>
</organism>
<evidence type="ECO:0000313" key="7">
    <source>
        <dbReference type="EMBL" id="JAC53806.1"/>
    </source>
</evidence>
<proteinExistence type="inferred from homology"/>
<evidence type="ECO:0000256" key="2">
    <source>
        <dbReference type="ARBA" id="ARBA00009127"/>
    </source>
</evidence>
<dbReference type="Gene3D" id="2.120.10.30">
    <property type="entry name" value="TolB, C-terminal domain"/>
    <property type="match status" value="1"/>
</dbReference>
<evidence type="ECO:0008006" key="8">
    <source>
        <dbReference type="Google" id="ProtNLM"/>
    </source>
</evidence>
<feature type="transmembrane region" description="Helical" evidence="6">
    <location>
        <begin position="15"/>
        <end position="36"/>
    </location>
</feature>
<keyword evidence="5" id="KW-0325">Glycoprotein</keyword>
<dbReference type="OrthoDB" id="6624404at2759"/>
<keyword evidence="6" id="KW-0472">Membrane</keyword>
<dbReference type="InterPro" id="IPR011042">
    <property type="entry name" value="6-blade_b-propeller_TolB-like"/>
</dbReference>
<keyword evidence="3" id="KW-0964">Secreted</keyword>
<keyword evidence="6" id="KW-1133">Transmembrane helix</keyword>
<protein>
    <recommendedName>
        <fullName evidence="8">Major royal jelly protein 1</fullName>
    </recommendedName>
</protein>
<dbReference type="GO" id="GO:0005576">
    <property type="term" value="C:extracellular region"/>
    <property type="evidence" value="ECO:0007669"/>
    <property type="project" value="UniProtKB-SubCell"/>
</dbReference>
<accession>A0A034WE30</accession>
<keyword evidence="4" id="KW-0732">Signal</keyword>
<evidence type="ECO:0000256" key="1">
    <source>
        <dbReference type="ARBA" id="ARBA00004613"/>
    </source>
</evidence>
<evidence type="ECO:0000256" key="6">
    <source>
        <dbReference type="SAM" id="Phobius"/>
    </source>
</evidence>
<dbReference type="Pfam" id="PF03022">
    <property type="entry name" value="MRJP"/>
    <property type="match status" value="1"/>
</dbReference>
<dbReference type="AlphaFoldDB" id="A0A034WE30"/>